<proteinExistence type="predicted"/>
<keyword evidence="3" id="KW-1185">Reference proteome</keyword>
<dbReference type="AlphaFoldDB" id="A0A7W5DNR9"/>
<sequence length="160" mass="17783">MEELNNLCQSEPNELLLAIDSFQKEILESFLVSTGNDYLASADKWLNAGPSNTAKFGGEPNKAIIYRDKLLDEVEKFICGDNRYDEDRKKISESADKSKQYIIGVMSTAIGSTMGVAGTFVAPVIVLLIMSIGKMAVNAWCEMRKEIKKPVEIGQQNERN</sequence>
<keyword evidence="1" id="KW-0812">Transmembrane</keyword>
<comment type="caution">
    <text evidence="2">The sequence shown here is derived from an EMBL/GenBank/DDBJ whole genome shotgun (WGS) entry which is preliminary data.</text>
</comment>
<organism evidence="2 3">
    <name type="scientific">Microbacter margulisiae</name>
    <dbReference type="NCBI Taxonomy" id="1350067"/>
    <lineage>
        <taxon>Bacteria</taxon>
        <taxon>Pseudomonadati</taxon>
        <taxon>Bacteroidota</taxon>
        <taxon>Bacteroidia</taxon>
        <taxon>Bacteroidales</taxon>
        <taxon>Porphyromonadaceae</taxon>
        <taxon>Microbacter</taxon>
    </lineage>
</organism>
<protein>
    <submittedName>
        <fullName evidence="2">Uncharacterized protein</fullName>
    </submittedName>
</protein>
<keyword evidence="1" id="KW-0472">Membrane</keyword>
<gene>
    <name evidence="2" type="ORF">FHX64_000490</name>
</gene>
<dbReference type="EMBL" id="JACHYB010000001">
    <property type="protein sequence ID" value="MBB3186327.1"/>
    <property type="molecule type" value="Genomic_DNA"/>
</dbReference>
<evidence type="ECO:0000256" key="1">
    <source>
        <dbReference type="SAM" id="Phobius"/>
    </source>
</evidence>
<evidence type="ECO:0000313" key="3">
    <source>
        <dbReference type="Proteomes" id="UP000544222"/>
    </source>
</evidence>
<evidence type="ECO:0000313" key="2">
    <source>
        <dbReference type="EMBL" id="MBB3186327.1"/>
    </source>
</evidence>
<name>A0A7W5DNR9_9PORP</name>
<dbReference type="Proteomes" id="UP000544222">
    <property type="component" value="Unassembled WGS sequence"/>
</dbReference>
<reference evidence="2 3" key="1">
    <citation type="submission" date="2020-08" db="EMBL/GenBank/DDBJ databases">
        <title>Genomic Encyclopedia of Type Strains, Phase IV (KMG-IV): sequencing the most valuable type-strain genomes for metagenomic binning, comparative biology and taxonomic classification.</title>
        <authorList>
            <person name="Goeker M."/>
        </authorList>
    </citation>
    <scope>NUCLEOTIDE SEQUENCE [LARGE SCALE GENOMIC DNA]</scope>
    <source>
        <strain evidence="2 3">DSM 27471</strain>
    </source>
</reference>
<feature type="transmembrane region" description="Helical" evidence="1">
    <location>
        <begin position="101"/>
        <end position="129"/>
    </location>
</feature>
<dbReference type="RefSeq" id="WP_183412233.1">
    <property type="nucleotide sequence ID" value="NZ_JACHYB010000001.1"/>
</dbReference>
<keyword evidence="1" id="KW-1133">Transmembrane helix</keyword>
<accession>A0A7W5DNR9</accession>